<name>A0AAW2H7Q8_9NEOP</name>
<sequence length="714" mass="81564">MHGLLLFVSQVVSRETGEEVGTINIQSITNEDMQAAKMSEMYGGKVIPKRRKTDVAGRSIGESAMHEDDPQASSAPKSHIDYYPSRASGQRVDMYGRRSIASTGQVSVQGGLPINYAYVNKEGYICLAHNSLHINTGISLSEVLEEPKIIGGCVFMASKENIVLNVKEVAIFMVKVRVDIVEVHAQHKRTINLVYIHSPFSSSSSDIEVAGRVVRLKQPDITRTFEREIANVYECKQYEGCVCLSRVYPGSSIVLYRRRDRALSHGSYFYLVFVPATLLLLLVLRGHRKIRVVRVVYEAKGYRIAKGEFDKSAVMVKIYRRGDERIHDELRFLSVHRHHGIVRYIYKEYAGRHLYIAFEHTYGLDEVTIVDRRRFYRELVDVLSYLHSEGLVYNNLAPANVRVSHSNSPVLINFEDISSKRCRVGTVNWRSAEIILNELGVQTINEEARRKSDVFSLGLLLYYLEYSEHPFEMADGEEVAAGDSRQPCHEGAPDNTGRADLVALDSALPIAKTVKKSVVYNGQDEFLVSGIEQNVLAGKFKLEYVRDQTFYSLITYCIKRRPEERYCIELVRHHPYFWSKHKIFNFLANVSDILENKGADAAALCKRLERNRFKVFKGTWMDKIDRAIIDNLCIRRTYNPNSVQSLLRAIRNKGRHYKELPKDIKIIYQTFPGGFVEYYMQLFPRLLMVCYISASCIAVEESLAAFYPQGPHRS</sequence>
<dbReference type="AlphaFoldDB" id="A0AAW2H7Q8"/>
<evidence type="ECO:0000256" key="3">
    <source>
        <dbReference type="ARBA" id="ARBA00022840"/>
    </source>
</evidence>
<feature type="domain" description="KEN" evidence="6">
    <location>
        <begin position="580"/>
        <end position="709"/>
    </location>
</feature>
<dbReference type="InterPro" id="IPR045133">
    <property type="entry name" value="IRE1/2-like"/>
</dbReference>
<dbReference type="GO" id="GO:0036498">
    <property type="term" value="P:IRE1-mediated unfolded protein response"/>
    <property type="evidence" value="ECO:0007669"/>
    <property type="project" value="TreeGrafter"/>
</dbReference>
<keyword evidence="2" id="KW-0547">Nucleotide-binding</keyword>
<keyword evidence="1" id="KW-0732">Signal</keyword>
<dbReference type="GO" id="GO:0070059">
    <property type="term" value="P:intrinsic apoptotic signaling pathway in response to endoplasmic reticulum stress"/>
    <property type="evidence" value="ECO:0007669"/>
    <property type="project" value="TreeGrafter"/>
</dbReference>
<evidence type="ECO:0000259" key="5">
    <source>
        <dbReference type="PROSITE" id="PS50011"/>
    </source>
</evidence>
<dbReference type="GO" id="GO:0051082">
    <property type="term" value="F:unfolded protein binding"/>
    <property type="evidence" value="ECO:0007669"/>
    <property type="project" value="TreeGrafter"/>
</dbReference>
<dbReference type="Pfam" id="PF00069">
    <property type="entry name" value="Pkinase"/>
    <property type="match status" value="1"/>
</dbReference>
<feature type="domain" description="Protein kinase" evidence="5">
    <location>
        <begin position="279"/>
        <end position="577"/>
    </location>
</feature>
<dbReference type="GO" id="GO:0005524">
    <property type="term" value="F:ATP binding"/>
    <property type="evidence" value="ECO:0007669"/>
    <property type="project" value="UniProtKB-KW"/>
</dbReference>
<dbReference type="Gene3D" id="1.20.1440.180">
    <property type="entry name" value="KEN domain"/>
    <property type="match status" value="1"/>
</dbReference>
<keyword evidence="4" id="KW-0812">Transmembrane</keyword>
<dbReference type="Pfam" id="PF06479">
    <property type="entry name" value="Ribonuc_2-5A"/>
    <property type="match status" value="1"/>
</dbReference>
<dbReference type="Gene3D" id="1.10.510.10">
    <property type="entry name" value="Transferase(Phosphotransferase) domain 1"/>
    <property type="match status" value="1"/>
</dbReference>
<dbReference type="PROSITE" id="PS50011">
    <property type="entry name" value="PROTEIN_KINASE_DOM"/>
    <property type="match status" value="1"/>
</dbReference>
<dbReference type="PANTHER" id="PTHR13954:SF6">
    <property type="entry name" value="NON-SPECIFIC SERINE_THREONINE PROTEIN KINASE"/>
    <property type="match status" value="1"/>
</dbReference>
<accession>A0AAW2H7Q8</accession>
<evidence type="ECO:0000259" key="6">
    <source>
        <dbReference type="PROSITE" id="PS51392"/>
    </source>
</evidence>
<dbReference type="InterPro" id="IPR010513">
    <property type="entry name" value="KEN_dom"/>
</dbReference>
<dbReference type="SMART" id="SM00220">
    <property type="entry name" value="S_TKc"/>
    <property type="match status" value="1"/>
</dbReference>
<dbReference type="GO" id="GO:0004674">
    <property type="term" value="F:protein serine/threonine kinase activity"/>
    <property type="evidence" value="ECO:0007669"/>
    <property type="project" value="InterPro"/>
</dbReference>
<dbReference type="GO" id="GO:0004521">
    <property type="term" value="F:RNA endonuclease activity"/>
    <property type="evidence" value="ECO:0007669"/>
    <property type="project" value="InterPro"/>
</dbReference>
<dbReference type="SUPFAM" id="SSF56112">
    <property type="entry name" value="Protein kinase-like (PK-like)"/>
    <property type="match status" value="1"/>
</dbReference>
<dbReference type="InterPro" id="IPR000719">
    <property type="entry name" value="Prot_kinase_dom"/>
</dbReference>
<keyword evidence="3" id="KW-0067">ATP-binding</keyword>
<keyword evidence="4" id="KW-1133">Transmembrane helix</keyword>
<feature type="transmembrane region" description="Helical" evidence="4">
    <location>
        <begin position="267"/>
        <end position="284"/>
    </location>
</feature>
<evidence type="ECO:0000256" key="4">
    <source>
        <dbReference type="SAM" id="Phobius"/>
    </source>
</evidence>
<dbReference type="GO" id="GO:0006397">
    <property type="term" value="P:mRNA processing"/>
    <property type="evidence" value="ECO:0007669"/>
    <property type="project" value="InterPro"/>
</dbReference>
<gene>
    <name evidence="7" type="ORF">PYX00_011462</name>
</gene>
<evidence type="ECO:0000313" key="7">
    <source>
        <dbReference type="EMBL" id="KAL0265747.1"/>
    </source>
</evidence>
<dbReference type="InterPro" id="IPR011009">
    <property type="entry name" value="Kinase-like_dom_sf"/>
</dbReference>
<reference evidence="7" key="1">
    <citation type="journal article" date="2024" name="Gigascience">
        <title>Chromosome-level genome of the poultry shaft louse Menopon gallinae provides insight into the host-switching and adaptive evolution of parasitic lice.</title>
        <authorList>
            <person name="Xu Y."/>
            <person name="Ma L."/>
            <person name="Liu S."/>
            <person name="Liang Y."/>
            <person name="Liu Q."/>
            <person name="He Z."/>
            <person name="Tian L."/>
            <person name="Duan Y."/>
            <person name="Cai W."/>
            <person name="Li H."/>
            <person name="Song F."/>
        </authorList>
    </citation>
    <scope>NUCLEOTIDE SEQUENCE</scope>
    <source>
        <strain evidence="7">Cailab_2023a</strain>
    </source>
</reference>
<evidence type="ECO:0000256" key="2">
    <source>
        <dbReference type="ARBA" id="ARBA00022741"/>
    </source>
</evidence>
<protein>
    <submittedName>
        <fullName evidence="7">Uncharacterized protein</fullName>
    </submittedName>
</protein>
<dbReference type="PANTHER" id="PTHR13954">
    <property type="entry name" value="IRE1-RELATED"/>
    <property type="match status" value="1"/>
</dbReference>
<comment type="caution">
    <text evidence="7">The sequence shown here is derived from an EMBL/GenBank/DDBJ whole genome shotgun (WGS) entry which is preliminary data.</text>
</comment>
<evidence type="ECO:0000256" key="1">
    <source>
        <dbReference type="ARBA" id="ARBA00022729"/>
    </source>
</evidence>
<keyword evidence="4" id="KW-0472">Membrane</keyword>
<dbReference type="SMART" id="SM00580">
    <property type="entry name" value="PUG"/>
    <property type="match status" value="1"/>
</dbReference>
<dbReference type="PROSITE" id="PS51392">
    <property type="entry name" value="KEN"/>
    <property type="match status" value="1"/>
</dbReference>
<organism evidence="7">
    <name type="scientific">Menopon gallinae</name>
    <name type="common">poultry shaft louse</name>
    <dbReference type="NCBI Taxonomy" id="328185"/>
    <lineage>
        <taxon>Eukaryota</taxon>
        <taxon>Metazoa</taxon>
        <taxon>Ecdysozoa</taxon>
        <taxon>Arthropoda</taxon>
        <taxon>Hexapoda</taxon>
        <taxon>Insecta</taxon>
        <taxon>Pterygota</taxon>
        <taxon>Neoptera</taxon>
        <taxon>Paraneoptera</taxon>
        <taxon>Psocodea</taxon>
        <taxon>Troctomorpha</taxon>
        <taxon>Phthiraptera</taxon>
        <taxon>Amblycera</taxon>
        <taxon>Menoponidae</taxon>
        <taxon>Menopon</taxon>
    </lineage>
</organism>
<dbReference type="EMBL" id="JARGDH010000006">
    <property type="protein sequence ID" value="KAL0265747.1"/>
    <property type="molecule type" value="Genomic_DNA"/>
</dbReference>
<dbReference type="InterPro" id="IPR038357">
    <property type="entry name" value="KEN_sf"/>
</dbReference>
<dbReference type="GO" id="GO:1990604">
    <property type="term" value="C:IRE1-TRAF2-ASK1 complex"/>
    <property type="evidence" value="ECO:0007669"/>
    <property type="project" value="TreeGrafter"/>
</dbReference>
<proteinExistence type="predicted"/>